<proteinExistence type="predicted"/>
<name>A0A4Y2SL62_ARAVE</name>
<dbReference type="EMBL" id="BGPR01022396">
    <property type="protein sequence ID" value="GBN88651.1"/>
    <property type="molecule type" value="Genomic_DNA"/>
</dbReference>
<protein>
    <submittedName>
        <fullName evidence="1">Uncharacterized protein</fullName>
    </submittedName>
</protein>
<sequence length="91" mass="10645">MLTLYTWQEREFAYLRSRGHFSFLKTEWNPPFLQANAQGPKVYFPGPGKARRGTPTMRSFFKNERAAIGGHLWLELSVLDKVLEALFWLLI</sequence>
<gene>
    <name evidence="1" type="ORF">AVEN_204562_1</name>
</gene>
<keyword evidence="2" id="KW-1185">Reference proteome</keyword>
<evidence type="ECO:0000313" key="2">
    <source>
        <dbReference type="Proteomes" id="UP000499080"/>
    </source>
</evidence>
<comment type="caution">
    <text evidence="1">The sequence shown here is derived from an EMBL/GenBank/DDBJ whole genome shotgun (WGS) entry which is preliminary data.</text>
</comment>
<dbReference type="AlphaFoldDB" id="A0A4Y2SL62"/>
<organism evidence="1 2">
    <name type="scientific">Araneus ventricosus</name>
    <name type="common">Orbweaver spider</name>
    <name type="synonym">Epeira ventricosa</name>
    <dbReference type="NCBI Taxonomy" id="182803"/>
    <lineage>
        <taxon>Eukaryota</taxon>
        <taxon>Metazoa</taxon>
        <taxon>Ecdysozoa</taxon>
        <taxon>Arthropoda</taxon>
        <taxon>Chelicerata</taxon>
        <taxon>Arachnida</taxon>
        <taxon>Araneae</taxon>
        <taxon>Araneomorphae</taxon>
        <taxon>Entelegynae</taxon>
        <taxon>Araneoidea</taxon>
        <taxon>Araneidae</taxon>
        <taxon>Araneus</taxon>
    </lineage>
</organism>
<dbReference type="Proteomes" id="UP000499080">
    <property type="component" value="Unassembled WGS sequence"/>
</dbReference>
<evidence type="ECO:0000313" key="1">
    <source>
        <dbReference type="EMBL" id="GBN88651.1"/>
    </source>
</evidence>
<accession>A0A4Y2SL62</accession>
<reference evidence="1 2" key="1">
    <citation type="journal article" date="2019" name="Sci. Rep.">
        <title>Orb-weaving spider Araneus ventricosus genome elucidates the spidroin gene catalogue.</title>
        <authorList>
            <person name="Kono N."/>
            <person name="Nakamura H."/>
            <person name="Ohtoshi R."/>
            <person name="Moran D.A.P."/>
            <person name="Shinohara A."/>
            <person name="Yoshida Y."/>
            <person name="Fujiwara M."/>
            <person name="Mori M."/>
            <person name="Tomita M."/>
            <person name="Arakawa K."/>
        </authorList>
    </citation>
    <scope>NUCLEOTIDE SEQUENCE [LARGE SCALE GENOMIC DNA]</scope>
</reference>